<dbReference type="SUPFAM" id="SSF109854">
    <property type="entry name" value="DinB/YfiT-like putative metalloenzymes"/>
    <property type="match status" value="1"/>
</dbReference>
<reference evidence="3" key="2">
    <citation type="submission" date="2011-06" db="EMBL/GenBank/DDBJ databases">
        <title>The complete genome sequence of Alicyclobacillus acidocaldarius sp. Tc-4-1.</title>
        <authorList>
            <person name="Chen Y."/>
            <person name="He Y."/>
            <person name="Dong Z."/>
            <person name="Hu S."/>
        </authorList>
    </citation>
    <scope>NUCLEOTIDE SEQUENCE [LARGE SCALE GENOMIC DNA]</scope>
    <source>
        <strain evidence="3">Tc-4-1</strain>
    </source>
</reference>
<dbReference type="PATRIC" id="fig|1048834.4.peg.1726"/>
<evidence type="ECO:0000313" key="3">
    <source>
        <dbReference type="Proteomes" id="UP000000292"/>
    </source>
</evidence>
<feature type="domain" description="DinB-like" evidence="1">
    <location>
        <begin position="14"/>
        <end position="150"/>
    </location>
</feature>
<dbReference type="Pfam" id="PF12867">
    <property type="entry name" value="DinB_2"/>
    <property type="match status" value="1"/>
</dbReference>
<dbReference type="AlphaFoldDB" id="F8ICS9"/>
<evidence type="ECO:0000259" key="1">
    <source>
        <dbReference type="Pfam" id="PF12867"/>
    </source>
</evidence>
<dbReference type="InterPro" id="IPR024775">
    <property type="entry name" value="DinB-like"/>
</dbReference>
<reference evidence="2 3" key="1">
    <citation type="journal article" date="2011" name="J. Bacteriol.">
        <title>Complete Genome Sequence of Alicyclobacillus acidocaldarius Strain Tc-4-1.</title>
        <authorList>
            <person name="Chen Y."/>
            <person name="He Y."/>
            <person name="Zhang B."/>
            <person name="Yang J."/>
            <person name="Li W."/>
            <person name="Dong Z."/>
            <person name="Hu S."/>
        </authorList>
    </citation>
    <scope>NUCLEOTIDE SEQUENCE [LARGE SCALE GENOMIC DNA]</scope>
    <source>
        <strain evidence="2 3">Tc-4-1</strain>
    </source>
</reference>
<dbReference type="OrthoDB" id="2374795at2"/>
<gene>
    <name evidence="2" type="ordered locus">TC41_1827</name>
</gene>
<organism evidence="2 3">
    <name type="scientific">Alicyclobacillus acidocaldarius (strain Tc-4-1)</name>
    <name type="common">Bacillus acidocaldarius</name>
    <dbReference type="NCBI Taxonomy" id="1048834"/>
    <lineage>
        <taxon>Bacteria</taxon>
        <taxon>Bacillati</taxon>
        <taxon>Bacillota</taxon>
        <taxon>Bacilli</taxon>
        <taxon>Bacillales</taxon>
        <taxon>Alicyclobacillaceae</taxon>
        <taxon>Alicyclobacillus</taxon>
    </lineage>
</organism>
<sequence length="161" mass="18481">MESVAFIRNRVLQLHEELERAVEDISSEALHWKPSENAWSVAQVLAHVSEFEHFFSSDVLNLKANPGARFGRTVDHPERLRAVALSRDEALEDLLEGVRRGKQEVLSMLGALRDDDLEIEGDNPKFGRRTIAWVIDHFIIEHLEKHIGQIRRTYAAFCNNN</sequence>
<dbReference type="Gene3D" id="1.20.120.450">
    <property type="entry name" value="dinb family like domain"/>
    <property type="match status" value="1"/>
</dbReference>
<accession>F8ICS9</accession>
<dbReference type="EMBL" id="CP002902">
    <property type="protein sequence ID" value="AEJ43744.1"/>
    <property type="molecule type" value="Genomic_DNA"/>
</dbReference>
<dbReference type="RefSeq" id="WP_014464604.1">
    <property type="nucleotide sequence ID" value="NC_017167.1"/>
</dbReference>
<protein>
    <recommendedName>
        <fullName evidence="1">DinB-like domain-containing protein</fullName>
    </recommendedName>
</protein>
<dbReference type="InterPro" id="IPR034660">
    <property type="entry name" value="DinB/YfiT-like"/>
</dbReference>
<dbReference type="eggNOG" id="COG2318">
    <property type="taxonomic scope" value="Bacteria"/>
</dbReference>
<name>F8ICS9_ALIAT</name>
<dbReference type="Proteomes" id="UP000000292">
    <property type="component" value="Chromosome"/>
</dbReference>
<dbReference type="STRING" id="1048834.TC41_1827"/>
<dbReference type="KEGG" id="aad:TC41_1827"/>
<evidence type="ECO:0000313" key="2">
    <source>
        <dbReference type="EMBL" id="AEJ43744.1"/>
    </source>
</evidence>
<proteinExistence type="predicted"/>
<dbReference type="HOGENOM" id="CLU_134247_0_0_9"/>